<protein>
    <submittedName>
        <fullName evidence="3">Uncharacterized protein</fullName>
    </submittedName>
</protein>
<proteinExistence type="predicted"/>
<dbReference type="EMBL" id="CP069036">
    <property type="protein sequence ID" value="QRD02748.1"/>
    <property type="molecule type" value="Genomic_DNA"/>
</dbReference>
<dbReference type="AlphaFoldDB" id="A0A7U2I7R6"/>
<evidence type="ECO:0000256" key="1">
    <source>
        <dbReference type="SAM" id="MobiDB-lite"/>
    </source>
</evidence>
<sequence length="311" mass="34516">MHLKSLVVGAALLSNFALLTYGRAVDLPKSDVSATDLSNAVVLAHELEPRAFKSIRKKYDDWKEERKASKDKKKEKEDGKTGSGSAAVPEEFELMSPPAKYTGPVPRGMEQDPELSVWNRFLDLEVETGINPPKKGGYLMYSGADVSKLHTRTDFKASAAEDDNIGILNDWDDTYGLRPANTVWNDYVQANPEKKSVVNFAVSWAQARRASQANPELHMLYGSRDEPLMRDRSYFGAVEAGIITGPDSKVNKIWRYNREDVVKGQSLPVPTLAWDRSLHAPFGKSISDLDWRVDPKGEGQPEGTLPAALPK</sequence>
<evidence type="ECO:0000256" key="2">
    <source>
        <dbReference type="SAM" id="SignalP"/>
    </source>
</evidence>
<dbReference type="RefSeq" id="XP_001801723.1">
    <property type="nucleotide sequence ID" value="XM_001801671.1"/>
</dbReference>
<dbReference type="VEuPathDB" id="FungiDB:JI435_114810"/>
<keyword evidence="4" id="KW-1185">Reference proteome</keyword>
<organism evidence="3 4">
    <name type="scientific">Phaeosphaeria nodorum (strain SN15 / ATCC MYA-4574 / FGSC 10173)</name>
    <name type="common">Glume blotch fungus</name>
    <name type="synonym">Parastagonospora nodorum</name>
    <dbReference type="NCBI Taxonomy" id="321614"/>
    <lineage>
        <taxon>Eukaryota</taxon>
        <taxon>Fungi</taxon>
        <taxon>Dikarya</taxon>
        <taxon>Ascomycota</taxon>
        <taxon>Pezizomycotina</taxon>
        <taxon>Dothideomycetes</taxon>
        <taxon>Pleosporomycetidae</taxon>
        <taxon>Pleosporales</taxon>
        <taxon>Pleosporineae</taxon>
        <taxon>Phaeosphaeriaceae</taxon>
        <taxon>Parastagonospora</taxon>
    </lineage>
</organism>
<reference evidence="4" key="1">
    <citation type="journal article" date="2021" name="BMC Genomics">
        <title>Chromosome-level genome assembly and manually-curated proteome of model necrotroph Parastagonospora nodorum Sn15 reveals a genome-wide trove of candidate effector homologs, and redundancy of virulence-related functions within an accessory chromosome.</title>
        <authorList>
            <person name="Bertazzoni S."/>
            <person name="Jones D.A.B."/>
            <person name="Phan H.T."/>
            <person name="Tan K.-C."/>
            <person name="Hane J.K."/>
        </authorList>
    </citation>
    <scope>NUCLEOTIDE SEQUENCE [LARGE SCALE GENOMIC DNA]</scope>
    <source>
        <strain evidence="4">SN15 / ATCC MYA-4574 / FGSC 10173)</strain>
    </source>
</reference>
<dbReference type="Proteomes" id="UP000663193">
    <property type="component" value="Chromosome 14"/>
</dbReference>
<dbReference type="OMA" id="DWRINPK"/>
<feature type="compositionally biased region" description="Basic and acidic residues" evidence="1">
    <location>
        <begin position="63"/>
        <end position="80"/>
    </location>
</feature>
<evidence type="ECO:0000313" key="4">
    <source>
        <dbReference type="Proteomes" id="UP000663193"/>
    </source>
</evidence>
<dbReference type="KEGG" id="pno:SNOG_11481"/>
<keyword evidence="2" id="KW-0732">Signal</keyword>
<feature type="chain" id="PRO_5034493919" evidence="2">
    <location>
        <begin position="25"/>
        <end position="311"/>
    </location>
</feature>
<gene>
    <name evidence="3" type="ORF">JI435_114810</name>
</gene>
<feature type="region of interest" description="Disordered" evidence="1">
    <location>
        <begin position="289"/>
        <end position="311"/>
    </location>
</feature>
<feature type="compositionally biased region" description="Basic and acidic residues" evidence="1">
    <location>
        <begin position="289"/>
        <end position="299"/>
    </location>
</feature>
<dbReference type="OrthoDB" id="3683805at2759"/>
<evidence type="ECO:0000313" key="3">
    <source>
        <dbReference type="EMBL" id="QRD02748.1"/>
    </source>
</evidence>
<feature type="signal peptide" evidence="2">
    <location>
        <begin position="1"/>
        <end position="24"/>
    </location>
</feature>
<feature type="region of interest" description="Disordered" evidence="1">
    <location>
        <begin position="63"/>
        <end position="91"/>
    </location>
</feature>
<name>A0A7U2I7R6_PHANO</name>
<accession>A0A7U2I7R6</accession>